<feature type="region of interest" description="Disordered" evidence="4">
    <location>
        <begin position="73"/>
        <end position="113"/>
    </location>
</feature>
<dbReference type="Proteomes" id="UP000030748">
    <property type="component" value="Unassembled WGS sequence"/>
</dbReference>
<evidence type="ECO:0000313" key="6">
    <source>
        <dbReference type="EMBL" id="EYU26498.1"/>
    </source>
</evidence>
<evidence type="ECO:0000313" key="7">
    <source>
        <dbReference type="Proteomes" id="UP000030748"/>
    </source>
</evidence>
<feature type="compositionally biased region" description="Basic residues" evidence="4">
    <location>
        <begin position="156"/>
        <end position="165"/>
    </location>
</feature>
<dbReference type="EMBL" id="KI631651">
    <property type="protein sequence ID" value="EYU26498.1"/>
    <property type="molecule type" value="Genomic_DNA"/>
</dbReference>
<dbReference type="Gene3D" id="1.10.10.60">
    <property type="entry name" value="Homeodomain-like"/>
    <property type="match status" value="1"/>
</dbReference>
<dbReference type="GO" id="GO:0003700">
    <property type="term" value="F:DNA-binding transcription factor activity"/>
    <property type="evidence" value="ECO:0000318"/>
    <property type="project" value="GO_Central"/>
</dbReference>
<proteinExistence type="predicted"/>
<dbReference type="PROSITE" id="PS51523">
    <property type="entry name" value="ZF_HD_DIMER"/>
    <property type="match status" value="1"/>
</dbReference>
<feature type="compositionally biased region" description="Low complexity" evidence="4">
    <location>
        <begin position="140"/>
        <end position="153"/>
    </location>
</feature>
<dbReference type="GO" id="GO:0000976">
    <property type="term" value="F:transcription cis-regulatory region binding"/>
    <property type="evidence" value="ECO:0000318"/>
    <property type="project" value="GO_Central"/>
</dbReference>
<keyword evidence="1" id="KW-0479">Metal-binding</keyword>
<evidence type="ECO:0000256" key="2">
    <source>
        <dbReference type="ARBA" id="ARBA00022771"/>
    </source>
</evidence>
<dbReference type="PANTHER" id="PTHR31948">
    <property type="entry name" value="ZINC-FINGER HOMEODOMAIN PROTEIN 2"/>
    <property type="match status" value="1"/>
</dbReference>
<dbReference type="NCBIfam" id="TIGR01566">
    <property type="entry name" value="ZF_HD_prot_N"/>
    <property type="match status" value="1"/>
</dbReference>
<reference evidence="6 7" key="1">
    <citation type="journal article" date="2013" name="Proc. Natl. Acad. Sci. U.S.A.">
        <title>Fine-scale variation in meiotic recombination in Mimulus inferred from population shotgun sequencing.</title>
        <authorList>
            <person name="Hellsten U."/>
            <person name="Wright K.M."/>
            <person name="Jenkins J."/>
            <person name="Shu S."/>
            <person name="Yuan Y."/>
            <person name="Wessler S.R."/>
            <person name="Schmutz J."/>
            <person name="Willis J.H."/>
            <person name="Rokhsar D.S."/>
        </authorList>
    </citation>
    <scope>NUCLEOTIDE SEQUENCE [LARGE SCALE GENOMIC DNA]</scope>
    <source>
        <strain evidence="7">cv. DUN x IM62</strain>
    </source>
</reference>
<dbReference type="GO" id="GO:0005634">
    <property type="term" value="C:nucleus"/>
    <property type="evidence" value="ECO:0000318"/>
    <property type="project" value="GO_Central"/>
</dbReference>
<dbReference type="STRING" id="4155.A0A022QGZ2"/>
<sequence length="252" mass="27800">MANDNALKVEMLVMYKKCMHNHAASTRGFLLDGCGLFEAPSGTTAGSREAMFCAVCGCHRNFHQRVAVEIPQHYGSSPSSSASHPHQQQQPASYPHHQQQPASHPHHHHRGGRGTMIIRREPASAQGRFAPEQAAARRQTPAASPALTTSPATRRVQSRAPHRHAAGTSARQGVPPQHGVRATRATRITRAQSEMVRALTERNNWKKFREYSQAEVLRICSDFGITTLALKNCISSLHRRKRKAAIAAIDQH</sequence>
<gene>
    <name evidence="6" type="ORF">MIMGU_mgv1a026244mg</name>
</gene>
<accession>A0A022QGZ2</accession>
<keyword evidence="2" id="KW-0863">Zinc-finger</keyword>
<dbReference type="InterPro" id="IPR006456">
    <property type="entry name" value="ZF_HD_homeobox_Cys/His_dimer"/>
</dbReference>
<organism evidence="6 7">
    <name type="scientific">Erythranthe guttata</name>
    <name type="common">Yellow monkey flower</name>
    <name type="synonym">Mimulus guttatus</name>
    <dbReference type="NCBI Taxonomy" id="4155"/>
    <lineage>
        <taxon>Eukaryota</taxon>
        <taxon>Viridiplantae</taxon>
        <taxon>Streptophyta</taxon>
        <taxon>Embryophyta</taxon>
        <taxon>Tracheophyta</taxon>
        <taxon>Spermatophyta</taxon>
        <taxon>Magnoliopsida</taxon>
        <taxon>eudicotyledons</taxon>
        <taxon>Gunneridae</taxon>
        <taxon>Pentapetalae</taxon>
        <taxon>asterids</taxon>
        <taxon>lamiids</taxon>
        <taxon>Lamiales</taxon>
        <taxon>Phrymaceae</taxon>
        <taxon>Erythranthe</taxon>
    </lineage>
</organism>
<keyword evidence="7" id="KW-1185">Reference proteome</keyword>
<feature type="region of interest" description="Disordered" evidence="4">
    <location>
        <begin position="127"/>
        <end position="181"/>
    </location>
</feature>
<name>A0A022QGZ2_ERYGU</name>
<evidence type="ECO:0000256" key="4">
    <source>
        <dbReference type="SAM" id="MobiDB-lite"/>
    </source>
</evidence>
<evidence type="ECO:0000256" key="3">
    <source>
        <dbReference type="ARBA" id="ARBA00022833"/>
    </source>
</evidence>
<dbReference type="AlphaFoldDB" id="A0A022QGZ2"/>
<feature type="compositionally biased region" description="Low complexity" evidence="4">
    <location>
        <begin position="73"/>
        <end position="103"/>
    </location>
</feature>
<dbReference type="PANTHER" id="PTHR31948:SF72">
    <property type="entry name" value="ZINC-FINGER HOMEODOMAIN PROTEIN 10"/>
    <property type="match status" value="1"/>
</dbReference>
<dbReference type="Pfam" id="PF04770">
    <property type="entry name" value="ZF-HD_dimer"/>
    <property type="match status" value="1"/>
</dbReference>
<evidence type="ECO:0000259" key="5">
    <source>
        <dbReference type="PROSITE" id="PS51523"/>
    </source>
</evidence>
<dbReference type="GO" id="GO:0006355">
    <property type="term" value="P:regulation of DNA-templated transcription"/>
    <property type="evidence" value="ECO:0000318"/>
    <property type="project" value="GO_Central"/>
</dbReference>
<evidence type="ECO:0000256" key="1">
    <source>
        <dbReference type="ARBA" id="ARBA00022723"/>
    </source>
</evidence>
<feature type="domain" description="ZF-HD dimerization-type" evidence="5">
    <location>
        <begin position="15"/>
        <end position="66"/>
    </location>
</feature>
<dbReference type="GO" id="GO:0008270">
    <property type="term" value="F:zinc ion binding"/>
    <property type="evidence" value="ECO:0007669"/>
    <property type="project" value="UniProtKB-KW"/>
</dbReference>
<keyword evidence="3" id="KW-0862">Zinc</keyword>
<protein>
    <recommendedName>
        <fullName evidence="5">ZF-HD dimerization-type domain-containing protein</fullName>
    </recommendedName>
</protein>